<dbReference type="GO" id="GO:0051123">
    <property type="term" value="P:RNA polymerase II preinitiation complex assembly"/>
    <property type="evidence" value="ECO:0007669"/>
    <property type="project" value="TreeGrafter"/>
</dbReference>
<evidence type="ECO:0000256" key="4">
    <source>
        <dbReference type="ARBA" id="ARBA00023117"/>
    </source>
</evidence>
<reference evidence="12" key="1">
    <citation type="submission" date="2013-05" db="EMBL/GenBank/DDBJ databases">
        <authorList>
            <person name="Yim A.K.Y."/>
            <person name="Chan T.F."/>
            <person name="Ji K.M."/>
            <person name="Liu X.Y."/>
            <person name="Zhou J.W."/>
            <person name="Li R.Q."/>
            <person name="Yang K.Y."/>
            <person name="Li J."/>
            <person name="Li M."/>
            <person name="Law P.T.W."/>
            <person name="Wu Y.L."/>
            <person name="Cai Z.L."/>
            <person name="Qin H."/>
            <person name="Bao Y."/>
            <person name="Leung R.K.K."/>
            <person name="Ng P.K.S."/>
            <person name="Zou J."/>
            <person name="Zhong X.J."/>
            <person name="Ran P.X."/>
            <person name="Zhong N.S."/>
            <person name="Liu Z.G."/>
            <person name="Tsui S.K.W."/>
        </authorList>
    </citation>
    <scope>NUCLEOTIDE SEQUENCE</scope>
    <source>
        <strain evidence="12">Derf</strain>
        <tissue evidence="12">Whole organism</tissue>
    </source>
</reference>
<feature type="compositionally biased region" description="Acidic residues" evidence="10">
    <location>
        <begin position="664"/>
        <end position="683"/>
    </location>
</feature>
<dbReference type="PROSITE" id="PS00633">
    <property type="entry name" value="BROMODOMAIN_1"/>
    <property type="match status" value="3"/>
</dbReference>
<feature type="region of interest" description="Disordered" evidence="10">
    <location>
        <begin position="662"/>
        <end position="723"/>
    </location>
</feature>
<feature type="compositionally biased region" description="Low complexity" evidence="10">
    <location>
        <begin position="778"/>
        <end position="789"/>
    </location>
</feature>
<dbReference type="Pfam" id="PF12157">
    <property type="entry name" value="DUF3591"/>
    <property type="match status" value="1"/>
</dbReference>
<dbReference type="GO" id="GO:0017025">
    <property type="term" value="F:TBP-class protein binding"/>
    <property type="evidence" value="ECO:0007669"/>
    <property type="project" value="InterPro"/>
</dbReference>
<gene>
    <name evidence="12" type="primary">TAF1_1</name>
    <name evidence="12" type="ORF">DERF_013219</name>
</gene>
<feature type="compositionally biased region" description="Basic and acidic residues" evidence="10">
    <location>
        <begin position="1307"/>
        <end position="1320"/>
    </location>
</feature>
<keyword evidence="13" id="KW-1185">Reference proteome</keyword>
<feature type="compositionally biased region" description="Acidic residues" evidence="10">
    <location>
        <begin position="2642"/>
        <end position="2655"/>
    </location>
</feature>
<evidence type="ECO:0000256" key="1">
    <source>
        <dbReference type="ARBA" id="ARBA00004123"/>
    </source>
</evidence>
<feature type="compositionally biased region" description="Basic and acidic residues" evidence="10">
    <location>
        <begin position="1999"/>
        <end position="2019"/>
    </location>
</feature>
<dbReference type="PRINTS" id="PR00503">
    <property type="entry name" value="BROMODOMAIN"/>
</dbReference>
<dbReference type="InterPro" id="IPR022591">
    <property type="entry name" value="TAF1_HAT_dom"/>
</dbReference>
<keyword evidence="4 8" id="KW-0103">Bromodomain</keyword>
<protein>
    <recommendedName>
        <fullName evidence="7">Transcription initiation factor TFIID subunit 1</fullName>
    </recommendedName>
</protein>
<dbReference type="InterPro" id="IPR036427">
    <property type="entry name" value="Bromodomain-like_sf"/>
</dbReference>
<evidence type="ECO:0000313" key="13">
    <source>
        <dbReference type="Proteomes" id="UP000790347"/>
    </source>
</evidence>
<feature type="domain" description="Bromo" evidence="11">
    <location>
        <begin position="385"/>
        <end position="455"/>
    </location>
</feature>
<feature type="compositionally biased region" description="Basic residues" evidence="10">
    <location>
        <begin position="2338"/>
        <end position="2353"/>
    </location>
</feature>
<evidence type="ECO:0000259" key="11">
    <source>
        <dbReference type="PROSITE" id="PS50014"/>
    </source>
</evidence>
<feature type="compositionally biased region" description="Low complexity" evidence="10">
    <location>
        <begin position="1292"/>
        <end position="1306"/>
    </location>
</feature>
<evidence type="ECO:0000313" key="12">
    <source>
        <dbReference type="EMBL" id="KAH9497214.1"/>
    </source>
</evidence>
<comment type="subcellular location">
    <subcellularLocation>
        <location evidence="1">Nucleus</location>
    </subcellularLocation>
</comment>
<feature type="region of interest" description="Disordered" evidence="10">
    <location>
        <begin position="1516"/>
        <end position="1535"/>
    </location>
</feature>
<dbReference type="Pfam" id="PF09247">
    <property type="entry name" value="TBP-binding"/>
    <property type="match status" value="1"/>
</dbReference>
<feature type="region of interest" description="Disordered" evidence="10">
    <location>
        <begin position="1377"/>
        <end position="1399"/>
    </location>
</feature>
<feature type="compositionally biased region" description="Low complexity" evidence="10">
    <location>
        <begin position="2622"/>
        <end position="2639"/>
    </location>
</feature>
<feature type="compositionally biased region" description="Low complexity" evidence="10">
    <location>
        <begin position="2580"/>
        <end position="2596"/>
    </location>
</feature>
<dbReference type="SUPFAM" id="SSF47055">
    <property type="entry name" value="TAF(II)230 TBP-binding fragment"/>
    <property type="match status" value="1"/>
</dbReference>
<comment type="caution">
    <text evidence="12">The sequence shown here is derived from an EMBL/GenBank/DDBJ whole genome shotgun (WGS) entry which is preliminary data.</text>
</comment>
<feature type="region of interest" description="Disordered" evidence="10">
    <location>
        <begin position="1194"/>
        <end position="1233"/>
    </location>
</feature>
<dbReference type="InterPro" id="IPR018359">
    <property type="entry name" value="Bromodomain_CS"/>
</dbReference>
<keyword evidence="5" id="KW-0804">Transcription</keyword>
<feature type="compositionally biased region" description="Acidic residues" evidence="10">
    <location>
        <begin position="762"/>
        <end position="773"/>
    </location>
</feature>
<dbReference type="GO" id="GO:0016251">
    <property type="term" value="F:RNA polymerase II general transcription initiation factor activity"/>
    <property type="evidence" value="ECO:0007669"/>
    <property type="project" value="InterPro"/>
</dbReference>
<dbReference type="CDD" id="cd05511">
    <property type="entry name" value="Bromo_TFIID"/>
    <property type="match status" value="2"/>
</dbReference>
<dbReference type="PANTHER" id="PTHR13900">
    <property type="entry name" value="TRANSCRIPTION INITIATION FACTOR TFIID"/>
    <property type="match status" value="1"/>
</dbReference>
<dbReference type="PANTHER" id="PTHR13900:SF0">
    <property type="entry name" value="TRANSCRIPTION INITIATION FACTOR TFIID SUBUNIT 1"/>
    <property type="match status" value="1"/>
</dbReference>
<feature type="region of interest" description="Disordered" evidence="10">
    <location>
        <begin position="1904"/>
        <end position="1924"/>
    </location>
</feature>
<dbReference type="PROSITE" id="PS50014">
    <property type="entry name" value="BROMODOMAIN_2"/>
    <property type="match status" value="3"/>
</dbReference>
<feature type="compositionally biased region" description="Low complexity" evidence="10">
    <location>
        <begin position="187"/>
        <end position="205"/>
    </location>
</feature>
<dbReference type="Proteomes" id="UP000790347">
    <property type="component" value="Unassembled WGS sequence"/>
</dbReference>
<feature type="compositionally biased region" description="Acidic residues" evidence="10">
    <location>
        <begin position="1963"/>
        <end position="1979"/>
    </location>
</feature>
<keyword evidence="6" id="KW-0539">Nucleus</keyword>
<feature type="domain" description="Bromo" evidence="11">
    <location>
        <begin position="507"/>
        <end position="577"/>
    </location>
</feature>
<dbReference type="SMART" id="SM00297">
    <property type="entry name" value="BROMO"/>
    <property type="match status" value="3"/>
</dbReference>
<feature type="region of interest" description="Disordered" evidence="10">
    <location>
        <begin position="762"/>
        <end position="816"/>
    </location>
</feature>
<feature type="compositionally biased region" description="Polar residues" evidence="10">
    <location>
        <begin position="1904"/>
        <end position="1913"/>
    </location>
</feature>
<feature type="compositionally biased region" description="Polar residues" evidence="10">
    <location>
        <begin position="1214"/>
        <end position="1230"/>
    </location>
</feature>
<feature type="compositionally biased region" description="Basic and acidic residues" evidence="10">
    <location>
        <begin position="1843"/>
        <end position="1854"/>
    </location>
</feature>
<dbReference type="GO" id="GO:0004402">
    <property type="term" value="F:histone acetyltransferase activity"/>
    <property type="evidence" value="ECO:0007669"/>
    <property type="project" value="InterPro"/>
</dbReference>
<evidence type="ECO:0000256" key="9">
    <source>
        <dbReference type="SAM" id="Coils"/>
    </source>
</evidence>
<evidence type="ECO:0000256" key="6">
    <source>
        <dbReference type="ARBA" id="ARBA00023242"/>
    </source>
</evidence>
<proteinExistence type="inferred from homology"/>
<dbReference type="Pfam" id="PF00439">
    <property type="entry name" value="Bromodomain"/>
    <property type="match status" value="3"/>
</dbReference>
<feature type="region of interest" description="Disordered" evidence="10">
    <location>
        <begin position="1"/>
        <end position="40"/>
    </location>
</feature>
<accession>A0A922HLE1</accession>
<dbReference type="InterPro" id="IPR041670">
    <property type="entry name" value="Znf-CCHC_6"/>
</dbReference>
<dbReference type="InterPro" id="IPR040240">
    <property type="entry name" value="TAF1"/>
</dbReference>
<comment type="similarity">
    <text evidence="2">Belongs to the TAF1 family.</text>
</comment>
<evidence type="ECO:0000256" key="8">
    <source>
        <dbReference type="PROSITE-ProRule" id="PRU00035"/>
    </source>
</evidence>
<feature type="coiled-coil region" evidence="9">
    <location>
        <begin position="2100"/>
        <end position="2139"/>
    </location>
</feature>
<organism evidence="12 13">
    <name type="scientific">Dermatophagoides farinae</name>
    <name type="common">American house dust mite</name>
    <dbReference type="NCBI Taxonomy" id="6954"/>
    <lineage>
        <taxon>Eukaryota</taxon>
        <taxon>Metazoa</taxon>
        <taxon>Ecdysozoa</taxon>
        <taxon>Arthropoda</taxon>
        <taxon>Chelicerata</taxon>
        <taxon>Arachnida</taxon>
        <taxon>Acari</taxon>
        <taxon>Acariformes</taxon>
        <taxon>Sarcoptiformes</taxon>
        <taxon>Astigmata</taxon>
        <taxon>Psoroptidia</taxon>
        <taxon>Analgoidea</taxon>
        <taxon>Pyroglyphidae</taxon>
        <taxon>Dermatophagoidinae</taxon>
        <taxon>Dermatophagoides</taxon>
    </lineage>
</organism>
<dbReference type="Gene3D" id="1.20.920.10">
    <property type="entry name" value="Bromodomain-like"/>
    <property type="match status" value="3"/>
</dbReference>
<feature type="compositionally biased region" description="Acidic residues" evidence="10">
    <location>
        <begin position="2672"/>
        <end position="2684"/>
    </location>
</feature>
<feature type="region of interest" description="Disordered" evidence="10">
    <location>
        <begin position="1288"/>
        <end position="1320"/>
    </location>
</feature>
<dbReference type="EMBL" id="ASGP02000007">
    <property type="protein sequence ID" value="KAH9497214.1"/>
    <property type="molecule type" value="Genomic_DNA"/>
</dbReference>
<dbReference type="Pfam" id="PF15288">
    <property type="entry name" value="zf-CCHC_6"/>
    <property type="match status" value="2"/>
</dbReference>
<feature type="compositionally biased region" description="Low complexity" evidence="10">
    <location>
        <begin position="696"/>
        <end position="712"/>
    </location>
</feature>
<dbReference type="InterPro" id="IPR001487">
    <property type="entry name" value="Bromodomain"/>
</dbReference>
<feature type="compositionally biased region" description="Acidic residues" evidence="10">
    <location>
        <begin position="790"/>
        <end position="815"/>
    </location>
</feature>
<evidence type="ECO:0000256" key="10">
    <source>
        <dbReference type="SAM" id="MobiDB-lite"/>
    </source>
</evidence>
<feature type="region of interest" description="Disordered" evidence="10">
    <location>
        <begin position="1838"/>
        <end position="1863"/>
    </location>
</feature>
<dbReference type="GO" id="GO:0005669">
    <property type="term" value="C:transcription factor TFIID complex"/>
    <property type="evidence" value="ECO:0007669"/>
    <property type="project" value="InterPro"/>
</dbReference>
<feature type="region of interest" description="Disordered" evidence="10">
    <location>
        <begin position="186"/>
        <end position="214"/>
    </location>
</feature>
<evidence type="ECO:0000256" key="5">
    <source>
        <dbReference type="ARBA" id="ARBA00023163"/>
    </source>
</evidence>
<reference evidence="12" key="2">
    <citation type="journal article" date="2022" name="Res Sq">
        <title>Comparative Genomics Reveals Insights into the Divergent Evolution of Astigmatic Mites and Household Pest Adaptations.</title>
        <authorList>
            <person name="Xiong Q."/>
            <person name="Wan A.T.-Y."/>
            <person name="Liu X.-Y."/>
            <person name="Fung C.S.-H."/>
            <person name="Xiao X."/>
            <person name="Malainual N."/>
            <person name="Hou J."/>
            <person name="Wang L."/>
            <person name="Wang M."/>
            <person name="Yang K."/>
            <person name="Cui Y."/>
            <person name="Leung E."/>
            <person name="Nong W."/>
            <person name="Shin S.-K."/>
            <person name="Au S."/>
            <person name="Jeong K.Y."/>
            <person name="Chew F.T."/>
            <person name="Hui J."/>
            <person name="Leung T.F."/>
            <person name="Tungtrongchitr A."/>
            <person name="Zhong N."/>
            <person name="Liu Z."/>
            <person name="Tsui S."/>
        </authorList>
    </citation>
    <scope>NUCLEOTIDE SEQUENCE</scope>
    <source>
        <strain evidence="12">Derf</strain>
        <tissue evidence="12">Whole organism</tissue>
    </source>
</reference>
<feature type="region of interest" description="Disordered" evidence="10">
    <location>
        <begin position="934"/>
        <end position="963"/>
    </location>
</feature>
<feature type="region of interest" description="Disordered" evidence="10">
    <location>
        <begin position="1959"/>
        <end position="2052"/>
    </location>
</feature>
<evidence type="ECO:0000256" key="7">
    <source>
        <dbReference type="ARBA" id="ARBA00040102"/>
    </source>
</evidence>
<evidence type="ECO:0000256" key="3">
    <source>
        <dbReference type="ARBA" id="ARBA00023015"/>
    </source>
</evidence>
<feature type="region of interest" description="Disordered" evidence="10">
    <location>
        <begin position="865"/>
        <end position="898"/>
    </location>
</feature>
<dbReference type="Gene3D" id="1.10.1100.10">
    <property type="entry name" value="TAFII-230 TBP-binding domain"/>
    <property type="match status" value="1"/>
</dbReference>
<dbReference type="SUPFAM" id="SSF47370">
    <property type="entry name" value="Bromodomain"/>
    <property type="match status" value="3"/>
</dbReference>
<name>A0A922HLE1_DERFA</name>
<feature type="compositionally biased region" description="Acidic residues" evidence="10">
    <location>
        <begin position="2691"/>
        <end position="2700"/>
    </location>
</feature>
<dbReference type="InterPro" id="IPR036741">
    <property type="entry name" value="TAFII-230_TBP-bd_sf"/>
</dbReference>
<feature type="compositionally biased region" description="Acidic residues" evidence="10">
    <location>
        <begin position="1194"/>
        <end position="1205"/>
    </location>
</feature>
<feature type="region of interest" description="Disordered" evidence="10">
    <location>
        <begin position="2622"/>
        <end position="2700"/>
    </location>
</feature>
<feature type="region of interest" description="Disordered" evidence="10">
    <location>
        <begin position="2576"/>
        <end position="2607"/>
    </location>
</feature>
<keyword evidence="9" id="KW-0175">Coiled coil</keyword>
<feature type="region of interest" description="Disordered" evidence="10">
    <location>
        <begin position="2333"/>
        <end position="2361"/>
    </location>
</feature>
<feature type="coiled-coil region" evidence="9">
    <location>
        <begin position="87"/>
        <end position="126"/>
    </location>
</feature>
<feature type="compositionally biased region" description="Basic and acidic residues" evidence="10">
    <location>
        <begin position="879"/>
        <end position="898"/>
    </location>
</feature>
<keyword evidence="3" id="KW-0805">Transcription regulation</keyword>
<dbReference type="InterPro" id="IPR009067">
    <property type="entry name" value="TAF_II_230-bd"/>
</dbReference>
<feature type="domain" description="Bromo" evidence="11">
    <location>
        <begin position="2395"/>
        <end position="2465"/>
    </location>
</feature>
<sequence>MLREESSNQGMSGDSKKRKNDSNADDNDNNDGNALMSSSSSTGRILKIYRTFTDSEGKEYVRIETVRKPAVIDTYVRIRTTKDDAFIKQFASAMDEQQKEEKRKEKRRIQEQLRRMKRNQEREKLANSLRNSFGITTTPNSTMNIGSISGAMPSQPPLIATSTPASLASPFLFNPNLNPMGVGGTPLGTPTTPIDLISSSSSSSKVTKRSSRKDKETNLKLKCGACGSVGHMRTNRACPLYGNPEAGSITFGNGNDLSADDSIGGGGGVIGTNLNQSSTILNEENLVKLDETKLVLSKSVMKQLDLEQQKQQQLELERQQKKAASIKLKIPKDVLKKRKKRSATQDNNDRLDYLQKPDYKSANRRRTDPLVILSDIFEEIWNEMRSMPDSEPFHQPVNVKTVPDYYNIITRPMDLQSIRQNIRNKRYKNREEFLNDVNMIVKNSEIYNGPNHVLSTIARRLMELCVLKIQQKEEELIKLEKVINPLLDEDQTAFSYILKTIVAQKLKTIPDTWSFHKPVNKKTVKNYYDIIKNPMDLDTLEQNATNHVYKTRETFLEHVGLIYENSVRFNGPDSEFTRKAAQIVEVANIELKQYESQLIVLEKAIGDHNITGLDDDMIDDESNMAEEYDDDQQQQSMQPPPAKQARLFQDVDMDENQQDTTDIVADDLQIESGDESDDDDDPESLSGWHDAHHHQQQQQHSFISEQQSSSYHQNVDDFDENYDPSEFLLKSSFAQQSTLYHQQQQQQQKQSFESNRQMAIDDDNIEDDDDNDNDMDHNNQPVVDVSQDLDVSDSDDDDNDGDVAEPNDDDGEEDNDLCRITSVILFGNIDENGELTDDIFDDECRRHLDSLQPHLSSIIPFEDLIEDDDDDDSSQQRQSDNDKRLSDDDDGKGSDSDLDIKSEIAVDYSDINEFVADEEQSFVEDLLNNIIQTNKNDNCDDDDYDDDKNQNLGSQSDGKQKDNQIEIQKDKDGFVIPQQPIRKTDSLTVKSNNIQIEEQQQDHIDGDNEKLCEGSEHQSQTCKKRLDTPLAAMLPSKYADLDVTELFPEFRHNQVLRFSRLFGPGKSSSLPQIWKSVRNKRRNRHIFENKLFIVQQTKTPPIDKNNRDIWEFDACPVEDIPADMIEMDDEIRLMQNDFIDDEHGKNSAGENEDRNKIAEWRYGPARFWYDRMKVPENGDGFDYGFKLKNQDSFIDGDDDNGDENDDNNKDDHCSSATKSKQSPLDNQPLSNDDDDAFHLVTQLNWENEVIWNADEVRQKILAKLNDKHLASGWLPSGHNRTATAFTQQMRGSAAPKSIPIPSSSSFKKNDGKKNAADSYKNDDQDDQWFSIFPIENDDLVYGLWEDSVIWDSEAMDRIPEPPLLVLDRNDENIILEVPNDENPNESNKNQPTKEKKEGIRKSRLLLGKAGVIAEPEILQPPSPPSGEKDPYNISNDEYYAQKTTTDATLKSNVGSNLIQHSIPALELRQPFFPTFLSYQRLRAFHRPSLKRYSHGAIADTLPHGVQPLVKHIKRKAKQREQERQASGGGEMFFMRTPEDLTGKDGDLILTEYSEEHPPLIMQVGMATKIKNYYRRKLGKDSGAPNYKYGETVYCHTSPFLGNLQHGQSQQALENNLFRVPIYEHQLPETDFLVIRTRDNYHIREVETIYTVGQELPLYEVPGPNSKKANNFMRDFLQVFIFRLFWKNNDNPRRIKMEDIKKAFPLHSESSIRKRLKQCADFKRTGMDSNWWVLKSDFRLPSEDEIRAMVSPEACCAYYSMLAAEQRLKDAGYGEKSMFAPDDAEDEDLQVKMDDEVKAAPWNTSRAFVSAMKGKCLLQLTGVADPTGCGEGFSYVRIPNKPQQSKEEQQKEPLPKKTVTGTDADLRRLPLNAAKQLLRKFGVPDDEIKKLSRWEVIDVVRTLSTKQVKQQTGDSNGGQGEDDAMSKFARGNRFSIAEHQERYKEECQRIFDLQNRVLASTEDLSTDEDESEEEEDSEIEELGKNIESMLANKKTINQISRDREEEERRELKKLMLREESSNQGMSGDSKKRKNDSNADDNDNNDGNALMSSSSSTGRILKIYRTFTDSEGKEYVRIETVRKPAVIDTYVRIRTTKDDAFIKQFASAMDEQQKEEKRKEKRRIQEQLRRMKRNQEREKLANSLRNSFGITTTLNSTMNIGSISGAMPSQPPLIATSTPASLASPFLFNPNLNPMGVGGTPLGTPTTPIDLISSSSSKVTKRSSRKDKETNLKLKCGACGSVGHMRTNRACPLYGNPEAGSITFGNGNDLSADDSIGGGGGVIGTNLNQSSTILNEENLVKLDETKLVLSKSVMKQLYLEQQKQQQLELERQQNKAASIKLKKPKDVLKKRKKRSATQDNNDRLDYLQKHYKSANRRRTDPLVILSKIFEEIWNEMRSVPDSEPFHQPVNVKTVPDYYNIITRPMDLQSIRQNIRNERYKNREEFLNDVNMIVKNSQIYNGPNHVLSTIARRLMELCVLKIQQKEEEFIKLEKAICDHNITGLDDMIDDKSNIAEEFDDNQQQQSMKPPPAKQARLFQDDMDENHQDTTDIVAGDLQIESGDESDDDPESLFGWHDVHHHQQQQQHSFISEQQSSSYHQNVDDFDENYDPSEFLLKSSFAQQSSLYHQQQQQKQSFESNRQMAIDDDNIDDDDENDNDMDHNNEPFVDVSQDLDVSDSDDDDDGDVAESNANDGEEDNDLWF</sequence>
<evidence type="ECO:0000256" key="2">
    <source>
        <dbReference type="ARBA" id="ARBA00009064"/>
    </source>
</evidence>